<dbReference type="InterPro" id="IPR037977">
    <property type="entry name" value="CBD_Afadin"/>
</dbReference>
<dbReference type="Pfam" id="PF01843">
    <property type="entry name" value="DIL"/>
    <property type="match status" value="1"/>
</dbReference>
<sequence>MPEGEERAKLAEVIRRWNNNRLDLFEISQPDEHLEFHGVQRFYFEDRGGGNVATKCLRVCSDSSTRHVVEALAEKFRPDMKTLMTGYSLYEIHGDKERKLALDERPLVVQLNWTADDGEGRFVLREDEERLEVPLKPSACFPLSSRRLTSVAFSTREKEKGGLIRSFKRTLSRKEKNKEKHKNGSTEKRLNNNNNGVCVSRNTKHQRPAAEAAFLSAVLHYTNSSTVHFPLSPAYVLYAAGRFALQRHRRRGSPLCCHGVALTASKMVAATSERQQAGAGALAFWMANSSELLNFLKRDKDLGALTRKSQLDLSHLVHRAYRYREPLPCTARPADPEISKMVLNTLMNAMSLLRRCRVNAALTIQLFSQLFHFISVWLFNRLTGPEAGARRGLRSHYWGAALRQRLTAIEAWAERQGLELAADCHLGHIVQATTLLTMNKYSMQDVKAIQNTCFKLNSLQLQTLLSGYLYAANEPHITPDLIDAVVTAAKASADNLIRSEGRDIQLEESLDLHLPFLLPEGGYSCDTAAHGEPDVVTITLNKPLNSVMGVSIVAAKGAGQENLGIYIKSIVKGGPAEMNGRLTAGDQLLRVDGQSVVGLSQERAAAIMMQTGPVVTLQVAKFGASYRGLEALLSDPTPGGTSHTKPNGKAFMLYRDVDPGPSERLQGGSERSKDEATQRNRRLYRSNPDMNTGIPPEDGDEPVDPVVRAEDTTAVSSVDLCADTVHREYLTLPIPASQDKNASESRRPQRTLNVSLRPLEGRYSPQRTFMRHALSQEDLCVDRGRPLVDGRQNLWEQKEQRAKQTLSHYSSFPIRSSVSTHDVLLSEYCSPAPPRQGQQQHGRRASGAGVWRTPFSQHPTPTPSNPPMRIDIPVTVAARAHAGPPPPALTTFQSQTPQARGHDPVYACPTTAAGKRPQSWFPPQQQGAATHRGHGGQAAKPQVSITPTKHVSFLEPPAKPRDPRGRADPWRREAHEKMEKQQRLRAVELLQQEVMELRGKASRSEEENGRLRRLSLEWQFQKRLQEVQRRGGDEEEEEEEEEEEDLDMMVTLQQVKTHKGKRISAGNVDTELKEFEKQAETQKDFLFYWTVNISMSWQIKDRVDGVKAFTTRHQRSEFELNQQEETSTAPETLTFRERQRLFSLASSA</sequence>
<feature type="region of interest" description="Disordered" evidence="1">
    <location>
        <begin position="632"/>
        <end position="704"/>
    </location>
</feature>
<dbReference type="Proteomes" id="UP000314294">
    <property type="component" value="Unassembled WGS sequence"/>
</dbReference>
<feature type="compositionally biased region" description="Acidic residues" evidence="1">
    <location>
        <begin position="1033"/>
        <end position="1046"/>
    </location>
</feature>
<dbReference type="InterPro" id="IPR036034">
    <property type="entry name" value="PDZ_sf"/>
</dbReference>
<name>A0A4Z2IM00_9TELE</name>
<dbReference type="EMBL" id="SRLO01000075">
    <property type="protein sequence ID" value="TNN78222.1"/>
    <property type="molecule type" value="Genomic_DNA"/>
</dbReference>
<dbReference type="CDD" id="cd15471">
    <property type="entry name" value="Myo5p-like_CBD_afadin"/>
    <property type="match status" value="1"/>
</dbReference>
<dbReference type="GO" id="GO:0032880">
    <property type="term" value="P:regulation of protein localization"/>
    <property type="evidence" value="ECO:0007669"/>
    <property type="project" value="TreeGrafter"/>
</dbReference>
<organism evidence="5 6">
    <name type="scientific">Liparis tanakae</name>
    <name type="common">Tanaka's snailfish</name>
    <dbReference type="NCBI Taxonomy" id="230148"/>
    <lineage>
        <taxon>Eukaryota</taxon>
        <taxon>Metazoa</taxon>
        <taxon>Chordata</taxon>
        <taxon>Craniata</taxon>
        <taxon>Vertebrata</taxon>
        <taxon>Euteleostomi</taxon>
        <taxon>Actinopterygii</taxon>
        <taxon>Neopterygii</taxon>
        <taxon>Teleostei</taxon>
        <taxon>Neoteleostei</taxon>
        <taxon>Acanthomorphata</taxon>
        <taxon>Eupercaria</taxon>
        <taxon>Perciformes</taxon>
        <taxon>Cottioidei</taxon>
        <taxon>Cottales</taxon>
        <taxon>Liparidae</taxon>
        <taxon>Liparis</taxon>
    </lineage>
</organism>
<feature type="domain" description="Dilute" evidence="4">
    <location>
        <begin position="265"/>
        <end position="491"/>
    </location>
</feature>
<proteinExistence type="predicted"/>
<dbReference type="GO" id="GO:0005912">
    <property type="term" value="C:adherens junction"/>
    <property type="evidence" value="ECO:0007669"/>
    <property type="project" value="TreeGrafter"/>
</dbReference>
<feature type="domain" description="PDZ" evidence="2">
    <location>
        <begin position="537"/>
        <end position="623"/>
    </location>
</feature>
<feature type="compositionally biased region" description="Basic and acidic residues" evidence="1">
    <location>
        <begin position="958"/>
        <end position="976"/>
    </location>
</feature>
<dbReference type="GO" id="GO:0007165">
    <property type="term" value="P:signal transduction"/>
    <property type="evidence" value="ECO:0007669"/>
    <property type="project" value="InterPro"/>
</dbReference>
<dbReference type="InterPro" id="IPR002710">
    <property type="entry name" value="Dilute_dom"/>
</dbReference>
<dbReference type="PANTHER" id="PTHR10398">
    <property type="entry name" value="AFADIN"/>
    <property type="match status" value="1"/>
</dbReference>
<dbReference type="InterPro" id="IPR001478">
    <property type="entry name" value="PDZ"/>
</dbReference>
<dbReference type="PANTHER" id="PTHR10398:SF2">
    <property type="entry name" value="AFADIN"/>
    <property type="match status" value="1"/>
</dbReference>
<dbReference type="PROSITE" id="PS50200">
    <property type="entry name" value="RA"/>
    <property type="match status" value="1"/>
</dbReference>
<dbReference type="Pfam" id="PF00788">
    <property type="entry name" value="RA"/>
    <property type="match status" value="1"/>
</dbReference>
<evidence type="ECO:0000259" key="3">
    <source>
        <dbReference type="PROSITE" id="PS50200"/>
    </source>
</evidence>
<feature type="region of interest" description="Disordered" evidence="1">
    <location>
        <begin position="913"/>
        <end position="976"/>
    </location>
</feature>
<evidence type="ECO:0000259" key="4">
    <source>
        <dbReference type="PROSITE" id="PS51126"/>
    </source>
</evidence>
<evidence type="ECO:0000259" key="2">
    <source>
        <dbReference type="PROSITE" id="PS50106"/>
    </source>
</evidence>
<feature type="compositionally biased region" description="Low complexity" evidence="1">
    <location>
        <begin position="835"/>
        <end position="849"/>
    </location>
</feature>
<dbReference type="AlphaFoldDB" id="A0A4Z2IM00"/>
<dbReference type="InterPro" id="IPR028842">
    <property type="entry name" value="Afadin"/>
</dbReference>
<dbReference type="InterPro" id="IPR029071">
    <property type="entry name" value="Ubiquitin-like_domsf"/>
</dbReference>
<dbReference type="InterPro" id="IPR000159">
    <property type="entry name" value="RA_dom"/>
</dbReference>
<reference evidence="5 6" key="1">
    <citation type="submission" date="2019-03" db="EMBL/GenBank/DDBJ databases">
        <title>First draft genome of Liparis tanakae, snailfish: a comprehensive survey of snailfish specific genes.</title>
        <authorList>
            <person name="Kim W."/>
            <person name="Song I."/>
            <person name="Jeong J.-H."/>
            <person name="Kim D."/>
            <person name="Kim S."/>
            <person name="Ryu S."/>
            <person name="Song J.Y."/>
            <person name="Lee S.K."/>
        </authorList>
    </citation>
    <scope>NUCLEOTIDE SEQUENCE [LARGE SCALE GENOMIC DNA]</scope>
    <source>
        <tissue evidence="5">Muscle</tissue>
    </source>
</reference>
<dbReference type="GO" id="GO:0050839">
    <property type="term" value="F:cell adhesion molecule binding"/>
    <property type="evidence" value="ECO:0007669"/>
    <property type="project" value="TreeGrafter"/>
</dbReference>
<dbReference type="SUPFAM" id="SSF54236">
    <property type="entry name" value="Ubiquitin-like"/>
    <property type="match status" value="1"/>
</dbReference>
<dbReference type="SUPFAM" id="SSF50156">
    <property type="entry name" value="PDZ domain-like"/>
    <property type="match status" value="1"/>
</dbReference>
<dbReference type="OrthoDB" id="6260541at2759"/>
<dbReference type="PROSITE" id="PS51126">
    <property type="entry name" value="DILUTE"/>
    <property type="match status" value="1"/>
</dbReference>
<protein>
    <submittedName>
        <fullName evidence="5">Afadin</fullName>
    </submittedName>
</protein>
<dbReference type="Pfam" id="PF00595">
    <property type="entry name" value="PDZ"/>
    <property type="match status" value="1"/>
</dbReference>
<feature type="domain" description="Ras-associating" evidence="3">
    <location>
        <begin position="36"/>
        <end position="129"/>
    </location>
</feature>
<dbReference type="CDD" id="cd06789">
    <property type="entry name" value="PDZ_AFDN-like"/>
    <property type="match status" value="1"/>
</dbReference>
<evidence type="ECO:0000256" key="1">
    <source>
        <dbReference type="SAM" id="MobiDB-lite"/>
    </source>
</evidence>
<evidence type="ECO:0000313" key="5">
    <source>
        <dbReference type="EMBL" id="TNN78222.1"/>
    </source>
</evidence>
<dbReference type="SMART" id="SM00314">
    <property type="entry name" value="RA"/>
    <property type="match status" value="1"/>
</dbReference>
<dbReference type="SMART" id="SM00228">
    <property type="entry name" value="PDZ"/>
    <property type="match status" value="1"/>
</dbReference>
<feature type="region of interest" description="Disordered" evidence="1">
    <location>
        <begin position="172"/>
        <end position="199"/>
    </location>
</feature>
<dbReference type="PROSITE" id="PS50106">
    <property type="entry name" value="PDZ"/>
    <property type="match status" value="1"/>
</dbReference>
<comment type="caution">
    <text evidence="5">The sequence shown here is derived from an EMBL/GenBank/DDBJ whole genome shotgun (WGS) entry which is preliminary data.</text>
</comment>
<gene>
    <name evidence="5" type="primary">Mllt4_1</name>
    <name evidence="5" type="ORF">EYF80_011462</name>
</gene>
<dbReference type="Gene3D" id="2.30.42.10">
    <property type="match status" value="1"/>
</dbReference>
<feature type="region of interest" description="Disordered" evidence="1">
    <location>
        <begin position="1026"/>
        <end position="1046"/>
    </location>
</feature>
<feature type="compositionally biased region" description="Basic and acidic residues" evidence="1">
    <location>
        <begin position="172"/>
        <end position="190"/>
    </location>
</feature>
<evidence type="ECO:0000313" key="6">
    <source>
        <dbReference type="Proteomes" id="UP000314294"/>
    </source>
</evidence>
<keyword evidence="6" id="KW-1185">Reference proteome</keyword>
<accession>A0A4Z2IM00</accession>
<dbReference type="Gene3D" id="3.10.20.90">
    <property type="entry name" value="Phosphatidylinositol 3-kinase Catalytic Subunit, Chain A, domain 1"/>
    <property type="match status" value="1"/>
</dbReference>
<feature type="region of interest" description="Disordered" evidence="1">
    <location>
        <begin position="829"/>
        <end position="867"/>
    </location>
</feature>
<dbReference type="SMART" id="SM01132">
    <property type="entry name" value="DIL"/>
    <property type="match status" value="1"/>
</dbReference>